<dbReference type="GO" id="GO:0005634">
    <property type="term" value="C:nucleus"/>
    <property type="evidence" value="ECO:0007669"/>
    <property type="project" value="TreeGrafter"/>
</dbReference>
<dbReference type="GO" id="GO:0005829">
    <property type="term" value="C:cytosol"/>
    <property type="evidence" value="ECO:0007669"/>
    <property type="project" value="TreeGrafter"/>
</dbReference>
<reference evidence="7" key="1">
    <citation type="submission" date="2019-07" db="EMBL/GenBank/DDBJ databases">
        <title>De Novo Assembly of kiwifruit Actinidia rufa.</title>
        <authorList>
            <person name="Sugita-Konishi S."/>
            <person name="Sato K."/>
            <person name="Mori E."/>
            <person name="Abe Y."/>
            <person name="Kisaki G."/>
            <person name="Hamano K."/>
            <person name="Suezawa K."/>
            <person name="Otani M."/>
            <person name="Fukuda T."/>
            <person name="Manabe T."/>
            <person name="Gomi K."/>
            <person name="Tabuchi M."/>
            <person name="Akimitsu K."/>
            <person name="Kataoka I."/>
        </authorList>
    </citation>
    <scope>NUCLEOTIDE SEQUENCE [LARGE SCALE GENOMIC DNA]</scope>
    <source>
        <strain evidence="7">cv. Fuchu</strain>
    </source>
</reference>
<dbReference type="GO" id="GO:0016579">
    <property type="term" value="P:protein deubiquitination"/>
    <property type="evidence" value="ECO:0007669"/>
    <property type="project" value="InterPro"/>
</dbReference>
<evidence type="ECO:0000256" key="1">
    <source>
        <dbReference type="ARBA" id="ARBA00009085"/>
    </source>
</evidence>
<dbReference type="PROSITE" id="PS00972">
    <property type="entry name" value="USP_1"/>
    <property type="match status" value="1"/>
</dbReference>
<dbReference type="GO" id="GO:0006508">
    <property type="term" value="P:proteolysis"/>
    <property type="evidence" value="ECO:0007669"/>
    <property type="project" value="UniProtKB-KW"/>
</dbReference>
<feature type="domain" description="MATH" evidence="4">
    <location>
        <begin position="1"/>
        <end position="25"/>
    </location>
</feature>
<feature type="coiled-coil region" evidence="3">
    <location>
        <begin position="458"/>
        <end position="486"/>
    </location>
</feature>
<keyword evidence="2" id="KW-0378">Hydrolase</keyword>
<keyword evidence="7" id="KW-1185">Reference proteome</keyword>
<organism evidence="6 7">
    <name type="scientific">Actinidia rufa</name>
    <dbReference type="NCBI Taxonomy" id="165716"/>
    <lineage>
        <taxon>Eukaryota</taxon>
        <taxon>Viridiplantae</taxon>
        <taxon>Streptophyta</taxon>
        <taxon>Embryophyta</taxon>
        <taxon>Tracheophyta</taxon>
        <taxon>Spermatophyta</taxon>
        <taxon>Magnoliopsida</taxon>
        <taxon>eudicotyledons</taxon>
        <taxon>Gunneridae</taxon>
        <taxon>Pentapetalae</taxon>
        <taxon>asterids</taxon>
        <taxon>Ericales</taxon>
        <taxon>Actinidiaceae</taxon>
        <taxon>Actinidia</taxon>
    </lineage>
</organism>
<dbReference type="PROSITE" id="PS50235">
    <property type="entry name" value="USP_3"/>
    <property type="match status" value="1"/>
</dbReference>
<dbReference type="InterPro" id="IPR028889">
    <property type="entry name" value="USP"/>
</dbReference>
<sequence>MPLGELYDPGRGYLVNDTIVVEADVAVRRVVDYWSHDSKKETGFVGLKNQGATCYMNSLLQTLYHIPYFRKAVYHMPTTENDMPSGSIPLALQSLFYKLQYSDTSVATKELTKSFGWDTYDSFMQHDVQELNRVLCEKLEDKMKGTVVEGTIQQLFEGHHMNYIECINVLTSMYSSVDLQLDVKGCRDVYASFDKYVEVERLEGDNKYHAEQHGLQDARKGVLFIDFPPVLQLQLKRFEYDFMRDTMVKVVEASMCKTWVLWRTRIVFLWAGLPVGMFVPGCVEGSLLTWTLVRHVPCLQSAWLSEAKLLVEKYLGQKAFKQHLMHRVINDRYEFPLQLDLDRENGKYLSPEADRSVRNLYTLHSVLVHSGGVHGGHYYAYIRPTLSDKWFKFDDERVTKEDMKRALEEQYGGEEELPQTNPGFNNSPFKFTKYSNAYMLVYIRESDKEKIICNVDEKDIAEHLRIRLKKEQEEKEQKRKEKAEAHLYTIIKVARDEDLLEQIGRDIYFDLVDHDKVRSFRIQKQMPFSFFKVCITKGNGDDIHSLVLGSHAPLARD</sequence>
<dbReference type="PANTHER" id="PTHR24006">
    <property type="entry name" value="UBIQUITIN CARBOXYL-TERMINAL HYDROLASE"/>
    <property type="match status" value="1"/>
</dbReference>
<dbReference type="InterPro" id="IPR050164">
    <property type="entry name" value="Peptidase_C19"/>
</dbReference>
<accession>A0A7J0DMZ0</accession>
<keyword evidence="3" id="KW-0175">Coiled coil</keyword>
<dbReference type="PROSITE" id="PS00973">
    <property type="entry name" value="USP_2"/>
    <property type="match status" value="1"/>
</dbReference>
<dbReference type="GO" id="GO:0004843">
    <property type="term" value="F:cysteine-type deubiquitinase activity"/>
    <property type="evidence" value="ECO:0007669"/>
    <property type="project" value="UniProtKB-UniRule"/>
</dbReference>
<keyword evidence="2" id="KW-0788">Thiol protease</keyword>
<dbReference type="Proteomes" id="UP000585474">
    <property type="component" value="Unassembled WGS sequence"/>
</dbReference>
<dbReference type="EMBL" id="BJWL01000291">
    <property type="protein sequence ID" value="GFS37785.1"/>
    <property type="molecule type" value="Genomic_DNA"/>
</dbReference>
<feature type="domain" description="USP" evidence="5">
    <location>
        <begin position="45"/>
        <end position="445"/>
    </location>
</feature>
<comment type="catalytic activity">
    <reaction evidence="2">
        <text>Thiol-dependent hydrolysis of ester, thioester, amide, peptide and isopeptide bonds formed by the C-terminal Gly of ubiquitin (a 76-residue protein attached to proteins as an intracellular targeting signal).</text>
        <dbReference type="EC" id="3.4.19.12"/>
    </reaction>
</comment>
<dbReference type="Pfam" id="PF00443">
    <property type="entry name" value="UCH"/>
    <property type="match status" value="2"/>
</dbReference>
<dbReference type="Gene3D" id="2.60.210.10">
    <property type="entry name" value="Apoptosis, Tumor Necrosis Factor Receptor Associated Protein 2, Chain A"/>
    <property type="match status" value="1"/>
</dbReference>
<evidence type="ECO:0000313" key="6">
    <source>
        <dbReference type="EMBL" id="GFS37785.1"/>
    </source>
</evidence>
<dbReference type="InterPro" id="IPR008974">
    <property type="entry name" value="TRAF-like"/>
</dbReference>
<dbReference type="PANTHER" id="PTHR24006:SF942">
    <property type="entry name" value="UBIQUITIN C-TERMINAL HYDROLASE 12"/>
    <property type="match status" value="1"/>
</dbReference>
<dbReference type="PROSITE" id="PS50144">
    <property type="entry name" value="MATH"/>
    <property type="match status" value="1"/>
</dbReference>
<dbReference type="GO" id="GO:0031647">
    <property type="term" value="P:regulation of protein stability"/>
    <property type="evidence" value="ECO:0007669"/>
    <property type="project" value="TreeGrafter"/>
</dbReference>
<dbReference type="Gene3D" id="3.90.70.10">
    <property type="entry name" value="Cysteine proteinases"/>
    <property type="match status" value="2"/>
</dbReference>
<protein>
    <recommendedName>
        <fullName evidence="2">Ubiquitin carboxyl-terminal hydrolase</fullName>
        <ecNumber evidence="2">3.4.19.12</ecNumber>
    </recommendedName>
</protein>
<dbReference type="InterPro" id="IPR038765">
    <property type="entry name" value="Papain-like_cys_pep_sf"/>
</dbReference>
<comment type="caution">
    <text evidence="6">The sequence shown here is derived from an EMBL/GenBank/DDBJ whole genome shotgun (WGS) entry which is preliminary data.</text>
</comment>
<dbReference type="SUPFAM" id="SSF54001">
    <property type="entry name" value="Cysteine proteinases"/>
    <property type="match status" value="2"/>
</dbReference>
<dbReference type="CDD" id="cd02659">
    <property type="entry name" value="peptidase_C19C"/>
    <property type="match status" value="1"/>
</dbReference>
<name>A0A7J0DMZ0_9ERIC</name>
<dbReference type="AlphaFoldDB" id="A0A7J0DMZ0"/>
<dbReference type="InterPro" id="IPR001394">
    <property type="entry name" value="Peptidase_C19_UCH"/>
</dbReference>
<comment type="similarity">
    <text evidence="1 2">Belongs to the peptidase C19 family.</text>
</comment>
<dbReference type="OrthoDB" id="289038at2759"/>
<dbReference type="EC" id="3.4.19.12" evidence="2"/>
<evidence type="ECO:0000259" key="5">
    <source>
        <dbReference type="PROSITE" id="PS50235"/>
    </source>
</evidence>
<dbReference type="FunFam" id="3.90.70.10:FF:000002">
    <property type="entry name" value="Ubiquitin carboxyl-terminal hydrolase 13"/>
    <property type="match status" value="1"/>
</dbReference>
<comment type="function">
    <text evidence="2">Recognizes and hydrolyzes the peptide bond at the C-terminal Gly of ubiquitin. Involved in the processing of poly-ubiquitin precursors as well as that of ubiquitinated proteins.</text>
</comment>
<evidence type="ECO:0000256" key="3">
    <source>
        <dbReference type="SAM" id="Coils"/>
    </source>
</evidence>
<keyword evidence="2" id="KW-0833">Ubl conjugation pathway</keyword>
<gene>
    <name evidence="6" type="ORF">Acr_00g0053920</name>
</gene>
<evidence type="ECO:0000256" key="2">
    <source>
        <dbReference type="RuleBase" id="RU366025"/>
    </source>
</evidence>
<dbReference type="InterPro" id="IPR002083">
    <property type="entry name" value="MATH/TRAF_dom"/>
</dbReference>
<evidence type="ECO:0000313" key="7">
    <source>
        <dbReference type="Proteomes" id="UP000585474"/>
    </source>
</evidence>
<dbReference type="InterPro" id="IPR018200">
    <property type="entry name" value="USP_CS"/>
</dbReference>
<keyword evidence="2 6" id="KW-0645">Protease</keyword>
<evidence type="ECO:0000259" key="4">
    <source>
        <dbReference type="PROSITE" id="PS50144"/>
    </source>
</evidence>
<proteinExistence type="inferred from homology"/>